<dbReference type="Proteomes" id="UP000318453">
    <property type="component" value="Chromosome"/>
</dbReference>
<dbReference type="EMBL" id="CP042326">
    <property type="protein sequence ID" value="QDZ39984.1"/>
    <property type="molecule type" value="Genomic_DNA"/>
</dbReference>
<feature type="transmembrane region" description="Helical" evidence="1">
    <location>
        <begin position="6"/>
        <end position="25"/>
    </location>
</feature>
<sequence length="154" mass="17265">MWDSAIVAYIHYLSFGLVLASLIVERQTMKSELTIRQGWVILIADGIYGTAATALLATGVLRLLYFGKGTEFYTENPVFWAKVILFFTIAGISLYPTISYLMWIGKLRQNIAPKLTPFRTNLINWIINIELVGFSAIPLLASMMARGIGLNWLS</sequence>
<dbReference type="InterPro" id="IPR018706">
    <property type="entry name" value="DUF2214_membrane"/>
</dbReference>
<keyword evidence="1" id="KW-0812">Transmembrane</keyword>
<dbReference type="RefSeq" id="WP_146295580.1">
    <property type="nucleotide sequence ID" value="NZ_CP042326.1"/>
</dbReference>
<evidence type="ECO:0000313" key="3">
    <source>
        <dbReference type="Proteomes" id="UP000318453"/>
    </source>
</evidence>
<keyword evidence="1" id="KW-0472">Membrane</keyword>
<dbReference type="AlphaFoldDB" id="A0A5B8NLR2"/>
<feature type="transmembrane region" description="Helical" evidence="1">
    <location>
        <begin position="79"/>
        <end position="101"/>
    </location>
</feature>
<gene>
    <name evidence="2" type="ORF">FRE64_08550</name>
</gene>
<keyword evidence="3" id="KW-1185">Reference proteome</keyword>
<evidence type="ECO:0000256" key="1">
    <source>
        <dbReference type="SAM" id="Phobius"/>
    </source>
</evidence>
<proteinExistence type="predicted"/>
<accession>A0A5B8NLR2</accession>
<organism evidence="2 3">
    <name type="scientific">Euhalothece natronophila Z-M001</name>
    <dbReference type="NCBI Taxonomy" id="522448"/>
    <lineage>
        <taxon>Bacteria</taxon>
        <taxon>Bacillati</taxon>
        <taxon>Cyanobacteriota</taxon>
        <taxon>Cyanophyceae</taxon>
        <taxon>Oscillatoriophycideae</taxon>
        <taxon>Chroococcales</taxon>
        <taxon>Halothecacae</taxon>
        <taxon>Halothece cluster</taxon>
        <taxon>Euhalothece</taxon>
    </lineage>
</organism>
<feature type="transmembrane region" description="Helical" evidence="1">
    <location>
        <begin position="122"/>
        <end position="145"/>
    </location>
</feature>
<evidence type="ECO:0000313" key="2">
    <source>
        <dbReference type="EMBL" id="QDZ39984.1"/>
    </source>
</evidence>
<name>A0A5B8NLR2_9CHRO</name>
<dbReference type="Pfam" id="PF09980">
    <property type="entry name" value="DUF2214"/>
    <property type="match status" value="1"/>
</dbReference>
<protein>
    <submittedName>
        <fullName evidence="2">DUF2214 family protein</fullName>
    </submittedName>
</protein>
<keyword evidence="1" id="KW-1133">Transmembrane helix</keyword>
<dbReference type="KEGG" id="enn:FRE64_08550"/>
<feature type="transmembrane region" description="Helical" evidence="1">
    <location>
        <begin position="46"/>
        <end position="67"/>
    </location>
</feature>
<reference evidence="2 3" key="1">
    <citation type="submission" date="2019-08" db="EMBL/GenBank/DDBJ databases">
        <title>Carotenoids and Carotenoid Binding Proteins in the Halophilic Cyanobacterium Euhalothece sp. ZM00.</title>
        <authorList>
            <person name="Cho S.M."/>
            <person name="Song J.Y."/>
            <person name="Park Y.-I."/>
        </authorList>
    </citation>
    <scope>NUCLEOTIDE SEQUENCE [LARGE SCALE GENOMIC DNA]</scope>
    <source>
        <strain evidence="2 3">Z-M001</strain>
    </source>
</reference>
<dbReference type="OrthoDB" id="826511at2"/>